<dbReference type="Pfam" id="PF04978">
    <property type="entry name" value="MST"/>
    <property type="match status" value="1"/>
</dbReference>
<accession>A0A2R7Z114</accession>
<dbReference type="InterPro" id="IPR034660">
    <property type="entry name" value="DinB/YfiT-like"/>
</dbReference>
<dbReference type="OrthoDB" id="4548523at2"/>
<keyword evidence="2" id="KW-1185">Reference proteome</keyword>
<gene>
    <name evidence="1" type="ORF">C7S10_00700</name>
</gene>
<evidence type="ECO:0000313" key="2">
    <source>
        <dbReference type="Proteomes" id="UP000244867"/>
    </source>
</evidence>
<dbReference type="RefSeq" id="WP_108342499.1">
    <property type="nucleotide sequence ID" value="NZ_PYXZ01000001.1"/>
</dbReference>
<evidence type="ECO:0000313" key="1">
    <source>
        <dbReference type="EMBL" id="PUA82312.1"/>
    </source>
</evidence>
<dbReference type="InterPro" id="IPR007061">
    <property type="entry name" value="MST-like"/>
</dbReference>
<dbReference type="SUPFAM" id="SSF109854">
    <property type="entry name" value="DinB/YfiT-like putative metalloenzymes"/>
    <property type="match status" value="1"/>
</dbReference>
<dbReference type="Gene3D" id="1.20.120.450">
    <property type="entry name" value="dinb family like domain"/>
    <property type="match status" value="1"/>
</dbReference>
<comment type="caution">
    <text evidence="1">The sequence shown here is derived from an EMBL/GenBank/DDBJ whole genome shotgun (WGS) entry which is preliminary data.</text>
</comment>
<proteinExistence type="predicted"/>
<protein>
    <submittedName>
        <fullName evidence="1">Mini-circle protein</fullName>
    </submittedName>
</protein>
<dbReference type="Proteomes" id="UP000244867">
    <property type="component" value="Unassembled WGS sequence"/>
</dbReference>
<name>A0A2R7Z114_9ACTN</name>
<sequence length="173" mass="19110">MTDRPDPPTSGPEAVQLRAWLDFHRQTLKQKAAGLTQEELARPLAPSTLTLGGLLKHMALVEDNWFSVVLLGREDAAPWQGVDWEGDPDWEFRTAADDSPEVLLGLLDDAIAASDRILDKIGDDLDTVAKVASRHTGQPFDLRWILIHMIEEYARHNGHADLIRESVDGATGA</sequence>
<dbReference type="AlphaFoldDB" id="A0A2R7Z114"/>
<reference evidence="1 2" key="1">
    <citation type="submission" date="2018-03" db="EMBL/GenBank/DDBJ databases">
        <authorList>
            <person name="Keele B.F."/>
        </authorList>
    </citation>
    <scope>NUCLEOTIDE SEQUENCE [LARGE SCALE GENOMIC DNA]</scope>
    <source>
        <strain evidence="1 2">IB-3</strain>
    </source>
</reference>
<organism evidence="1 2">
    <name type="scientific">Nocardioides currus</name>
    <dbReference type="NCBI Taxonomy" id="2133958"/>
    <lineage>
        <taxon>Bacteria</taxon>
        <taxon>Bacillati</taxon>
        <taxon>Actinomycetota</taxon>
        <taxon>Actinomycetes</taxon>
        <taxon>Propionibacteriales</taxon>
        <taxon>Nocardioidaceae</taxon>
        <taxon>Nocardioides</taxon>
    </lineage>
</organism>
<dbReference type="EMBL" id="PYXZ01000001">
    <property type="protein sequence ID" value="PUA82312.1"/>
    <property type="molecule type" value="Genomic_DNA"/>
</dbReference>